<keyword evidence="1" id="KW-0677">Repeat</keyword>
<dbReference type="PRINTS" id="PR01415">
    <property type="entry name" value="ANKYRIN"/>
</dbReference>
<dbReference type="Pfam" id="PF13637">
    <property type="entry name" value="Ank_4"/>
    <property type="match status" value="1"/>
</dbReference>
<keyword evidence="5" id="KW-1185">Reference proteome</keyword>
<feature type="repeat" description="ANK" evidence="3">
    <location>
        <begin position="3"/>
        <end position="35"/>
    </location>
</feature>
<keyword evidence="2 3" id="KW-0040">ANK repeat</keyword>
<sequence>DKQGETALYLASALGNVRVVKLLLKNNANPNICNGDNVTPLIISSYNGHTDTVKALLDKGGVNINYQDNLWKTALSFAALEGHPQIVELLLKKGANVNLADKLGWTPLMLAAYAGRANICRQLLIAKADKNLK</sequence>
<evidence type="ECO:0000256" key="3">
    <source>
        <dbReference type="PROSITE-ProRule" id="PRU00023"/>
    </source>
</evidence>
<feature type="non-terminal residue" evidence="4">
    <location>
        <position position="1"/>
    </location>
</feature>
<organism evidence="4 5">
    <name type="scientific">Glomus cerebriforme</name>
    <dbReference type="NCBI Taxonomy" id="658196"/>
    <lineage>
        <taxon>Eukaryota</taxon>
        <taxon>Fungi</taxon>
        <taxon>Fungi incertae sedis</taxon>
        <taxon>Mucoromycota</taxon>
        <taxon>Glomeromycotina</taxon>
        <taxon>Glomeromycetes</taxon>
        <taxon>Glomerales</taxon>
        <taxon>Glomeraceae</taxon>
        <taxon>Glomus</taxon>
    </lineage>
</organism>
<dbReference type="OrthoDB" id="370884at2759"/>
<evidence type="ECO:0000256" key="1">
    <source>
        <dbReference type="ARBA" id="ARBA00022737"/>
    </source>
</evidence>
<dbReference type="PROSITE" id="PS50297">
    <property type="entry name" value="ANK_REP_REGION"/>
    <property type="match status" value="3"/>
</dbReference>
<dbReference type="Proteomes" id="UP000265703">
    <property type="component" value="Unassembled WGS sequence"/>
</dbReference>
<name>A0A397TEN1_9GLOM</name>
<dbReference type="SMART" id="SM00248">
    <property type="entry name" value="ANK"/>
    <property type="match status" value="4"/>
</dbReference>
<protein>
    <submittedName>
        <fullName evidence="4">Uncharacterized protein</fullName>
    </submittedName>
</protein>
<feature type="non-terminal residue" evidence="4">
    <location>
        <position position="133"/>
    </location>
</feature>
<dbReference type="AlphaFoldDB" id="A0A397TEN1"/>
<dbReference type="InterPro" id="IPR036770">
    <property type="entry name" value="Ankyrin_rpt-contain_sf"/>
</dbReference>
<dbReference type="Pfam" id="PF12796">
    <property type="entry name" value="Ank_2"/>
    <property type="match status" value="1"/>
</dbReference>
<evidence type="ECO:0000256" key="2">
    <source>
        <dbReference type="ARBA" id="ARBA00023043"/>
    </source>
</evidence>
<evidence type="ECO:0000313" key="4">
    <source>
        <dbReference type="EMBL" id="RIA93421.1"/>
    </source>
</evidence>
<proteinExistence type="predicted"/>
<dbReference type="InterPro" id="IPR002110">
    <property type="entry name" value="Ankyrin_rpt"/>
</dbReference>
<dbReference type="PANTHER" id="PTHR24198:SF165">
    <property type="entry name" value="ANKYRIN REPEAT-CONTAINING PROTEIN-RELATED"/>
    <property type="match status" value="1"/>
</dbReference>
<dbReference type="EMBL" id="QKYT01000104">
    <property type="protein sequence ID" value="RIA93421.1"/>
    <property type="molecule type" value="Genomic_DNA"/>
</dbReference>
<accession>A0A397TEN1</accession>
<dbReference type="STRING" id="658196.A0A397TEN1"/>
<dbReference type="PROSITE" id="PS50088">
    <property type="entry name" value="ANK_REPEAT"/>
    <property type="match status" value="4"/>
</dbReference>
<dbReference type="Gene3D" id="1.25.40.20">
    <property type="entry name" value="Ankyrin repeat-containing domain"/>
    <property type="match status" value="2"/>
</dbReference>
<evidence type="ECO:0000313" key="5">
    <source>
        <dbReference type="Proteomes" id="UP000265703"/>
    </source>
</evidence>
<comment type="caution">
    <text evidence="4">The sequence shown here is derived from an EMBL/GenBank/DDBJ whole genome shotgun (WGS) entry which is preliminary data.</text>
</comment>
<dbReference type="SUPFAM" id="SSF48403">
    <property type="entry name" value="Ankyrin repeat"/>
    <property type="match status" value="1"/>
</dbReference>
<feature type="repeat" description="ANK" evidence="3">
    <location>
        <begin position="70"/>
        <end position="102"/>
    </location>
</feature>
<dbReference type="PANTHER" id="PTHR24198">
    <property type="entry name" value="ANKYRIN REPEAT AND PROTEIN KINASE DOMAIN-CONTAINING PROTEIN"/>
    <property type="match status" value="1"/>
</dbReference>
<feature type="repeat" description="ANK" evidence="3">
    <location>
        <begin position="103"/>
        <end position="133"/>
    </location>
</feature>
<gene>
    <name evidence="4" type="ORF">C1645_677435</name>
</gene>
<feature type="repeat" description="ANK" evidence="3">
    <location>
        <begin position="36"/>
        <end position="69"/>
    </location>
</feature>
<reference evidence="4 5" key="1">
    <citation type="submission" date="2018-06" db="EMBL/GenBank/DDBJ databases">
        <title>Comparative genomics reveals the genomic features of Rhizophagus irregularis, R. cerebriforme, R. diaphanum and Gigaspora rosea, and their symbiotic lifestyle signature.</title>
        <authorList>
            <person name="Morin E."/>
            <person name="San Clemente H."/>
            <person name="Chen E.C.H."/>
            <person name="De La Providencia I."/>
            <person name="Hainaut M."/>
            <person name="Kuo A."/>
            <person name="Kohler A."/>
            <person name="Murat C."/>
            <person name="Tang N."/>
            <person name="Roy S."/>
            <person name="Loubradou J."/>
            <person name="Henrissat B."/>
            <person name="Grigoriev I.V."/>
            <person name="Corradi N."/>
            <person name="Roux C."/>
            <person name="Martin F.M."/>
        </authorList>
    </citation>
    <scope>NUCLEOTIDE SEQUENCE [LARGE SCALE GENOMIC DNA]</scope>
    <source>
        <strain evidence="4 5">DAOM 227022</strain>
    </source>
</reference>